<sequence>MDAKTEALVARLTKERDDLKARVAELEDDRQRLINQAGTCCDED</sequence>
<name>A0A0F8Z8F7_9ZZZZ</name>
<feature type="coiled-coil region" evidence="1">
    <location>
        <begin position="9"/>
        <end position="36"/>
    </location>
</feature>
<dbReference type="EMBL" id="LAZR01052740">
    <property type="protein sequence ID" value="KKK82290.1"/>
    <property type="molecule type" value="Genomic_DNA"/>
</dbReference>
<accession>A0A0F8Z8F7</accession>
<proteinExistence type="predicted"/>
<dbReference type="AlphaFoldDB" id="A0A0F8Z8F7"/>
<reference evidence="2" key="1">
    <citation type="journal article" date="2015" name="Nature">
        <title>Complex archaea that bridge the gap between prokaryotes and eukaryotes.</title>
        <authorList>
            <person name="Spang A."/>
            <person name="Saw J.H."/>
            <person name="Jorgensen S.L."/>
            <person name="Zaremba-Niedzwiedzka K."/>
            <person name="Martijn J."/>
            <person name="Lind A.E."/>
            <person name="van Eijk R."/>
            <person name="Schleper C."/>
            <person name="Guy L."/>
            <person name="Ettema T.J."/>
        </authorList>
    </citation>
    <scope>NUCLEOTIDE SEQUENCE</scope>
</reference>
<keyword evidence="1" id="KW-0175">Coiled coil</keyword>
<protein>
    <submittedName>
        <fullName evidence="2">Uncharacterized protein</fullName>
    </submittedName>
</protein>
<organism evidence="2">
    <name type="scientific">marine sediment metagenome</name>
    <dbReference type="NCBI Taxonomy" id="412755"/>
    <lineage>
        <taxon>unclassified sequences</taxon>
        <taxon>metagenomes</taxon>
        <taxon>ecological metagenomes</taxon>
    </lineage>
</organism>
<gene>
    <name evidence="2" type="ORF">LCGC14_2804850</name>
</gene>
<evidence type="ECO:0000256" key="1">
    <source>
        <dbReference type="SAM" id="Coils"/>
    </source>
</evidence>
<evidence type="ECO:0000313" key="2">
    <source>
        <dbReference type="EMBL" id="KKK82290.1"/>
    </source>
</evidence>
<comment type="caution">
    <text evidence="2">The sequence shown here is derived from an EMBL/GenBank/DDBJ whole genome shotgun (WGS) entry which is preliminary data.</text>
</comment>